<dbReference type="InterPro" id="IPR045026">
    <property type="entry name" value="LIMYB"/>
</dbReference>
<evidence type="ECO:0000313" key="4">
    <source>
        <dbReference type="Proteomes" id="UP000554482"/>
    </source>
</evidence>
<feature type="domain" description="Myb/SANT-like" evidence="2">
    <location>
        <begin position="33"/>
        <end position="86"/>
    </location>
</feature>
<evidence type="ECO:0000259" key="2">
    <source>
        <dbReference type="Pfam" id="PF12776"/>
    </source>
</evidence>
<gene>
    <name evidence="3" type="ORF">FRX31_022144</name>
</gene>
<dbReference type="Proteomes" id="UP000554482">
    <property type="component" value="Unassembled WGS sequence"/>
</dbReference>
<reference evidence="3 4" key="1">
    <citation type="submission" date="2020-06" db="EMBL/GenBank/DDBJ databases">
        <title>Transcriptomic and genomic resources for Thalictrum thalictroides and T. hernandezii: Facilitating candidate gene discovery in an emerging model plant lineage.</title>
        <authorList>
            <person name="Arias T."/>
            <person name="Riano-Pachon D.M."/>
            <person name="Di Stilio V.S."/>
        </authorList>
    </citation>
    <scope>NUCLEOTIDE SEQUENCE [LARGE SCALE GENOMIC DNA]</scope>
    <source>
        <strain evidence="4">cv. WT478/WT964</strain>
        <tissue evidence="3">Leaves</tissue>
    </source>
</reference>
<organism evidence="3 4">
    <name type="scientific">Thalictrum thalictroides</name>
    <name type="common">Rue-anemone</name>
    <name type="synonym">Anemone thalictroides</name>
    <dbReference type="NCBI Taxonomy" id="46969"/>
    <lineage>
        <taxon>Eukaryota</taxon>
        <taxon>Viridiplantae</taxon>
        <taxon>Streptophyta</taxon>
        <taxon>Embryophyta</taxon>
        <taxon>Tracheophyta</taxon>
        <taxon>Spermatophyta</taxon>
        <taxon>Magnoliopsida</taxon>
        <taxon>Ranunculales</taxon>
        <taxon>Ranunculaceae</taxon>
        <taxon>Thalictroideae</taxon>
        <taxon>Thalictrum</taxon>
    </lineage>
</organism>
<dbReference type="PANTHER" id="PTHR47584:SF14">
    <property type="entry name" value="L10-INTERACTING MYB DOMAIN-CONTAINING PROTEIN-LIKE"/>
    <property type="match status" value="1"/>
</dbReference>
<feature type="compositionally biased region" description="Basic and acidic residues" evidence="1">
    <location>
        <begin position="154"/>
        <end position="164"/>
    </location>
</feature>
<evidence type="ECO:0000256" key="1">
    <source>
        <dbReference type="SAM" id="MobiDB-lite"/>
    </source>
</evidence>
<dbReference type="GO" id="GO:0003677">
    <property type="term" value="F:DNA binding"/>
    <property type="evidence" value="ECO:0007669"/>
    <property type="project" value="UniProtKB-KW"/>
</dbReference>
<comment type="caution">
    <text evidence="3">The sequence shown here is derived from an EMBL/GenBank/DDBJ whole genome shotgun (WGS) entry which is preliminary data.</text>
</comment>
<keyword evidence="4" id="KW-1185">Reference proteome</keyword>
<keyword evidence="3" id="KW-0238">DNA-binding</keyword>
<feature type="region of interest" description="Disordered" evidence="1">
    <location>
        <begin position="126"/>
        <end position="188"/>
    </location>
</feature>
<dbReference type="AlphaFoldDB" id="A0A7J6VVS2"/>
<feature type="compositionally biased region" description="Basic residues" evidence="1">
    <location>
        <begin position="165"/>
        <end position="180"/>
    </location>
</feature>
<protein>
    <submittedName>
        <fullName evidence="3">Myb/SANT-like DNA-binding domain protein</fullName>
    </submittedName>
</protein>
<proteinExistence type="predicted"/>
<dbReference type="Pfam" id="PF12776">
    <property type="entry name" value="Myb_DNA-bind_3"/>
    <property type="match status" value="1"/>
</dbReference>
<dbReference type="EMBL" id="JABWDY010026967">
    <property type="protein sequence ID" value="KAF5188270.1"/>
    <property type="molecule type" value="Genomic_DNA"/>
</dbReference>
<sequence length="263" mass="30551">MSSNEALLTPFELVNEVPTNWTIRSLYNRFYGGLGHNVCKKAFKNKLNHLKDRFKDFKNLVEKNTGLGWDPVLKTVEAPHEWWENYLKNYPRCKRFRTQGCQEYLKLGTIFGDTIATGDIQTGVAGEFNTSDENDDTVPATQFPSHGSQNTVTNDERDQEEQRHQFKRSRSTTNTRRSRNNKSSDLSEAVKMMAEASQTRNEMKNKYTIQECMAILDTMGELDEDTYMRAMKLLQVKGWRESFVLMSDERRKGWLHSIERGVL</sequence>
<evidence type="ECO:0000313" key="3">
    <source>
        <dbReference type="EMBL" id="KAF5188270.1"/>
    </source>
</evidence>
<accession>A0A7J6VVS2</accession>
<feature type="compositionally biased region" description="Polar residues" evidence="1">
    <location>
        <begin position="139"/>
        <end position="153"/>
    </location>
</feature>
<dbReference type="PANTHER" id="PTHR47584">
    <property type="match status" value="1"/>
</dbReference>
<dbReference type="InterPro" id="IPR024752">
    <property type="entry name" value="Myb/SANT-like_dom"/>
</dbReference>
<dbReference type="OrthoDB" id="686198at2759"/>
<name>A0A7J6VVS2_THATH</name>